<feature type="region of interest" description="Disordered" evidence="1">
    <location>
        <begin position="129"/>
        <end position="164"/>
    </location>
</feature>
<evidence type="ECO:0000256" key="1">
    <source>
        <dbReference type="SAM" id="MobiDB-lite"/>
    </source>
</evidence>
<organism evidence="2 3">
    <name type="scientific">Microcaecilia unicolor</name>
    <dbReference type="NCBI Taxonomy" id="1415580"/>
    <lineage>
        <taxon>Eukaryota</taxon>
        <taxon>Metazoa</taxon>
        <taxon>Chordata</taxon>
        <taxon>Craniata</taxon>
        <taxon>Vertebrata</taxon>
        <taxon>Euteleostomi</taxon>
        <taxon>Amphibia</taxon>
        <taxon>Gymnophiona</taxon>
        <taxon>Siphonopidae</taxon>
        <taxon>Microcaecilia</taxon>
    </lineage>
</organism>
<feature type="compositionally biased region" description="Polar residues" evidence="1">
    <location>
        <begin position="129"/>
        <end position="150"/>
    </location>
</feature>
<dbReference type="InParanoid" id="A0A6P7XVX0"/>
<proteinExistence type="predicted"/>
<feature type="compositionally biased region" description="Basic and acidic residues" evidence="1">
    <location>
        <begin position="151"/>
        <end position="164"/>
    </location>
</feature>
<feature type="compositionally biased region" description="Low complexity" evidence="1">
    <location>
        <begin position="504"/>
        <end position="521"/>
    </location>
</feature>
<dbReference type="KEGG" id="muo:115467204"/>
<feature type="region of interest" description="Disordered" evidence="1">
    <location>
        <begin position="497"/>
        <end position="602"/>
    </location>
</feature>
<dbReference type="GeneID" id="115467204"/>
<dbReference type="AlphaFoldDB" id="A0A6P7XVX0"/>
<feature type="region of interest" description="Disordered" evidence="1">
    <location>
        <begin position="1015"/>
        <end position="1041"/>
    </location>
</feature>
<gene>
    <name evidence="3" type="primary">MLIP</name>
</gene>
<dbReference type="PANTHER" id="PTHR31514:SF1">
    <property type="entry name" value="MUSCULAR LMNA-INTERACTING PROTEIN"/>
    <property type="match status" value="1"/>
</dbReference>
<name>A0A6P7XVX0_9AMPH</name>
<feature type="region of interest" description="Disordered" evidence="1">
    <location>
        <begin position="614"/>
        <end position="694"/>
    </location>
</feature>
<feature type="compositionally biased region" description="Polar residues" evidence="1">
    <location>
        <begin position="760"/>
        <end position="772"/>
    </location>
</feature>
<dbReference type="FunCoup" id="A0A6P7XVX0">
    <property type="interactions" value="210"/>
</dbReference>
<feature type="compositionally biased region" description="Low complexity" evidence="1">
    <location>
        <begin position="658"/>
        <end position="675"/>
    </location>
</feature>
<dbReference type="InterPro" id="IPR029331">
    <property type="entry name" value="MLIP"/>
</dbReference>
<accession>A0A6P7XVX0</accession>
<sequence length="1071" mass="118844">MELRKHEAGTSSKLLKEKLMDVPFRKKRGYGFLEMEPELYPIQHRKQIASKTISETFLDTEQALSHELGNKPLAFTFVPSVRRLPAHFQIVEPSKLTFTPTKESNSDRSKETVSKSTVFSDYLATGSGASQTIGMQDSRSHRANSNQQISQKRESTVSEAEQMERNDVYQAEFVMITDSDGEEDIIARGNEKQPTVIAVITDHRQARIQSVAVPWDSTKKTHPGETAVGVQSASGQQNELCQQKRSQLMASNKLPGQASKSLMYSTVDTDRLTSSLSTTDHLSHKAPDIHIVPPTNQKIDYDFANLNEVSSEESYRKGQFLSGPANHDSSAFFKATGLSPSCSTNHESETLISRSSMFNRTSNSKLPTTIQMKVYTIPNSFCNIHEKIQRGPRKNQIPFSHFSSETELSNLGAQSPSSYPLRRSRTLSPISVQVRTHSLSPSPKPLEPHFYGSSSTIYSTNEPFSPLSSNTNLSRSGITSPLPARLSFLTSVLKSGKSTDQKTFSPEPSFSKFSSTSLGSPSPSPDQMSKLNPTISKKSPSKFIIGASNQKESQKSLFSDQSPNQSKILPLPSGPNMASVSPTKWHRALSPNRERGRPSAMSSCREKVIFPTQFQTYGPKPPSPTPRCISPLHLKPPLKKDTQNSAKRSPMPVKSRKVPMFSPSVSSAVSHSFSPTKQRVNLPHTPEKSPSPSKFFQSVPFLRKQAQISLPTPELNVTFPSHSDHRSSLPMTYNTYSYSPYPSSLSPYSNYRPYSVSPRPGQSPTASVTQCTSPIPIHSPSSYSALSRSSNLSSVLSLPQSPDHETKKPKEYKIKSSYKVLAAIPTNTLLLEQKALDEAVKTPDGVEDKLDTHSELCSPAQLRQKTEEVCAAIDKVLQEPLPMHHHDIASVSPQGLDVPKMAVTLPKTPGRETRYAVLRSPIPKSTESKLVIAAKPLKDSFFPHYSSRCHSNKNLQYNSPYTLELPANTLETKPGVIRSLPLKEKIILKKEEGCHLNPFKKYVEGTSGREMQHLSHSTMWENKSEPRQYDGNGRKSKGTCLRNERTPYCRQLLLIKEDMDNTSAKQSKGKK</sequence>
<dbReference type="CTD" id="90523"/>
<dbReference type="PANTHER" id="PTHR31514">
    <property type="entry name" value="MUSCULAR LMNA-INTERACTING PROTEIN MLIP"/>
    <property type="match status" value="1"/>
</dbReference>
<dbReference type="Proteomes" id="UP000515156">
    <property type="component" value="Chromosome 3"/>
</dbReference>
<feature type="region of interest" description="Disordered" evidence="1">
    <location>
        <begin position="753"/>
        <end position="774"/>
    </location>
</feature>
<dbReference type="OrthoDB" id="9907594at2759"/>
<reference evidence="3" key="1">
    <citation type="submission" date="2025-08" db="UniProtKB">
        <authorList>
            <consortium name="RefSeq"/>
        </authorList>
    </citation>
    <scope>IDENTIFICATION</scope>
</reference>
<feature type="compositionally biased region" description="Polar residues" evidence="1">
    <location>
        <begin position="526"/>
        <end position="538"/>
    </location>
</feature>
<feature type="region of interest" description="Disordered" evidence="1">
    <location>
        <begin position="217"/>
        <end position="236"/>
    </location>
</feature>
<protein>
    <submittedName>
        <fullName evidence="3">Muscular LMNA-interacting protein isoform X1</fullName>
    </submittedName>
</protein>
<dbReference type="Pfam" id="PF15274">
    <property type="entry name" value="MLIP"/>
    <property type="match status" value="2"/>
</dbReference>
<dbReference type="RefSeq" id="XP_030054830.1">
    <property type="nucleotide sequence ID" value="XM_030198970.1"/>
</dbReference>
<keyword evidence="2" id="KW-1185">Reference proteome</keyword>
<evidence type="ECO:0000313" key="3">
    <source>
        <dbReference type="RefSeq" id="XP_030054830.1"/>
    </source>
</evidence>
<feature type="compositionally biased region" description="Polar residues" evidence="1">
    <location>
        <begin position="547"/>
        <end position="567"/>
    </location>
</feature>
<evidence type="ECO:0000313" key="2">
    <source>
        <dbReference type="Proteomes" id="UP000515156"/>
    </source>
</evidence>